<sequence length="535" mass="57926">MNWLVRHSIESYMRQNHGRQFLDSAHAAMEADCHFSSFSARDGIALISKAAHLLGKPETEIFGDFGEWIARIEPVRNALRVMGRDFSEFLTNLGMLPDRLRLVLGEAAIPQLRVRSAGGKAVSVELPPGRGGWSDLLAGMLRVMAKDYEADTGIVAGENHVEIQVRATQAAISAIGCNDGNSEGENAMKDELKTASFTISDDAISILLPMHLIVDGQGNLLGAGPTLRKFLPAHASNLDEAFTIIHPVCDGLAVGVLDDAARRGLRLELRLNGSAQITLYAHPVRIGADRLLLDLSFGAGLPDAIKKLQLDISDFPASSLASELVFLHDANLSVMRNLPRLEQDRRRAQQNADNRAMMDPLTGLLNVQGFEKAFLGMPGSDLKKEYGFALALLELEYLDEMVEFYGHVAGHRIIAQVGRIIGDAVAKGDIAARLEWNRIALILPNIHDGMQARALCERIASAIAKPVPCGESYCHVAASWGIVMSSVGPGRNLEAMLSDAEAALDGSKRSGGGQVTVLNLSENPYLRPHSGTIWQ</sequence>
<accession>A0A418SQL2</accession>
<dbReference type="InterPro" id="IPR000160">
    <property type="entry name" value="GGDEF_dom"/>
</dbReference>
<dbReference type="PROSITE" id="PS50887">
    <property type="entry name" value="GGDEF"/>
    <property type="match status" value="1"/>
</dbReference>
<dbReference type="Pfam" id="PF07700">
    <property type="entry name" value="HNOB"/>
    <property type="match status" value="1"/>
</dbReference>
<dbReference type="PANTHER" id="PTHR33121:SF71">
    <property type="entry name" value="OXYGEN SENSOR PROTEIN DOSP"/>
    <property type="match status" value="1"/>
</dbReference>
<dbReference type="NCBIfam" id="TIGR00254">
    <property type="entry name" value="GGDEF"/>
    <property type="match status" value="1"/>
</dbReference>
<dbReference type="Gene3D" id="3.30.70.270">
    <property type="match status" value="1"/>
</dbReference>
<keyword evidence="3" id="KW-1185">Reference proteome</keyword>
<dbReference type="RefSeq" id="WP_119751110.1">
    <property type="nucleotide sequence ID" value="NZ_QZCG01000012.1"/>
</dbReference>
<dbReference type="SMART" id="SM00267">
    <property type="entry name" value="GGDEF"/>
    <property type="match status" value="1"/>
</dbReference>
<dbReference type="Pfam" id="PF00990">
    <property type="entry name" value="GGDEF"/>
    <property type="match status" value="1"/>
</dbReference>
<proteinExistence type="predicted"/>
<evidence type="ECO:0000313" key="2">
    <source>
        <dbReference type="EMBL" id="RJE83229.1"/>
    </source>
</evidence>
<organism evidence="2 3">
    <name type="scientific">Paracoccus onubensis</name>
    <dbReference type="NCBI Taxonomy" id="1675788"/>
    <lineage>
        <taxon>Bacteria</taxon>
        <taxon>Pseudomonadati</taxon>
        <taxon>Pseudomonadota</taxon>
        <taxon>Alphaproteobacteria</taxon>
        <taxon>Rhodobacterales</taxon>
        <taxon>Paracoccaceae</taxon>
        <taxon>Paracoccus</taxon>
    </lineage>
</organism>
<dbReference type="InterPro" id="IPR011644">
    <property type="entry name" value="Heme_NO-bd"/>
</dbReference>
<dbReference type="PANTHER" id="PTHR33121">
    <property type="entry name" value="CYCLIC DI-GMP PHOSPHODIESTERASE PDEF"/>
    <property type="match status" value="1"/>
</dbReference>
<dbReference type="InterPro" id="IPR029787">
    <property type="entry name" value="Nucleotide_cyclase"/>
</dbReference>
<dbReference type="InterPro" id="IPR024096">
    <property type="entry name" value="NO_sig/Golgi_transp_ligand-bd"/>
</dbReference>
<dbReference type="GO" id="GO:0020037">
    <property type="term" value="F:heme binding"/>
    <property type="evidence" value="ECO:0007669"/>
    <property type="project" value="InterPro"/>
</dbReference>
<comment type="caution">
    <text evidence="2">The sequence shown here is derived from an EMBL/GenBank/DDBJ whole genome shotgun (WGS) entry which is preliminary data.</text>
</comment>
<dbReference type="SUPFAM" id="SSF111126">
    <property type="entry name" value="Ligand-binding domain in the NO signalling and Golgi transport"/>
    <property type="match status" value="1"/>
</dbReference>
<dbReference type="InterPro" id="IPR038158">
    <property type="entry name" value="H-NOX_domain_sf"/>
</dbReference>
<dbReference type="OrthoDB" id="9812260at2"/>
<gene>
    <name evidence="2" type="ORF">D3P04_17430</name>
</gene>
<dbReference type="GO" id="GO:0071111">
    <property type="term" value="F:cyclic-guanylate-specific phosphodiesterase activity"/>
    <property type="evidence" value="ECO:0007669"/>
    <property type="project" value="InterPro"/>
</dbReference>
<dbReference type="Proteomes" id="UP000284202">
    <property type="component" value="Unassembled WGS sequence"/>
</dbReference>
<dbReference type="EMBL" id="QZCG01000012">
    <property type="protein sequence ID" value="RJE83229.1"/>
    <property type="molecule type" value="Genomic_DNA"/>
</dbReference>
<feature type="domain" description="GGDEF" evidence="1">
    <location>
        <begin position="386"/>
        <end position="520"/>
    </location>
</feature>
<reference evidence="3" key="1">
    <citation type="submission" date="2018-09" db="EMBL/GenBank/DDBJ databases">
        <title>Acidovorax cavernicola nov. sp. isolated from Gruta de las Maravillas (Aracena, Spain).</title>
        <authorList>
            <person name="Jurado V."/>
            <person name="Gutierrez-Patricio S."/>
            <person name="Gonzalez-Pimentel J.L."/>
            <person name="Miller A.Z."/>
            <person name="Laiz L."/>
            <person name="Saiz-Jimenez C."/>
        </authorList>
    </citation>
    <scope>NUCLEOTIDE SEQUENCE [LARGE SCALE GENOMIC DNA]</scope>
    <source>
        <strain evidence="3">1011MAR3C25</strain>
    </source>
</reference>
<name>A0A418SQL2_9RHOB</name>
<dbReference type="Gene3D" id="3.90.1520.10">
    <property type="entry name" value="H-NOX domain"/>
    <property type="match status" value="1"/>
</dbReference>
<dbReference type="AlphaFoldDB" id="A0A418SQL2"/>
<dbReference type="InterPro" id="IPR050706">
    <property type="entry name" value="Cyclic-di-GMP_PDE-like"/>
</dbReference>
<protein>
    <submittedName>
        <fullName evidence="2">Diguanylate cyclase</fullName>
    </submittedName>
</protein>
<dbReference type="InterPro" id="IPR043128">
    <property type="entry name" value="Rev_trsase/Diguanyl_cyclase"/>
</dbReference>
<dbReference type="SUPFAM" id="SSF55073">
    <property type="entry name" value="Nucleotide cyclase"/>
    <property type="match status" value="1"/>
</dbReference>
<evidence type="ECO:0000313" key="3">
    <source>
        <dbReference type="Proteomes" id="UP000284202"/>
    </source>
</evidence>
<evidence type="ECO:0000259" key="1">
    <source>
        <dbReference type="PROSITE" id="PS50887"/>
    </source>
</evidence>